<accession>A0A4R9LXU7</accession>
<dbReference type="InterPro" id="IPR046336">
    <property type="entry name" value="Lon_prtase_N_sf"/>
</dbReference>
<dbReference type="SMART" id="SM00464">
    <property type="entry name" value="LON"/>
    <property type="match status" value="1"/>
</dbReference>
<dbReference type="EMBL" id="RQHW01000047">
    <property type="protein sequence ID" value="TGN18512.1"/>
    <property type="molecule type" value="Genomic_DNA"/>
</dbReference>
<dbReference type="Gene3D" id="2.30.130.40">
    <property type="entry name" value="LON domain-like"/>
    <property type="match status" value="1"/>
</dbReference>
<dbReference type="InterPro" id="IPR015947">
    <property type="entry name" value="PUA-like_sf"/>
</dbReference>
<protein>
    <submittedName>
        <fullName evidence="2">ATP-dependent Lon protease</fullName>
    </submittedName>
</protein>
<dbReference type="RefSeq" id="WP_135761195.1">
    <property type="nucleotide sequence ID" value="NZ_RQHW01000047.1"/>
</dbReference>
<evidence type="ECO:0000313" key="2">
    <source>
        <dbReference type="EMBL" id="TGN18512.1"/>
    </source>
</evidence>
<evidence type="ECO:0000259" key="1">
    <source>
        <dbReference type="PROSITE" id="PS51787"/>
    </source>
</evidence>
<dbReference type="Pfam" id="PF02190">
    <property type="entry name" value="LON_substr_bdg"/>
    <property type="match status" value="1"/>
</dbReference>
<sequence length="202" mass="23179">MSTFTLPIFPLPEVFLFPGTFLPLHIFEPRYKMMLDFCLENGSEMAMAPFPKEWKGLGIPPIPEIFGWGHIIQKERLPDGRSNIILEGLGTAKLLEYQSQDPFLIATVEKIPQEGFQKQNDEFKAVLDELLMLTKRILLAEGADESLIMKMNHISKHPFPIDFIASLLNYEFLIKQEILETSNIIEKAAKLLHIVRSLNLRE</sequence>
<dbReference type="SUPFAM" id="SSF88697">
    <property type="entry name" value="PUA domain-like"/>
    <property type="match status" value="1"/>
</dbReference>
<dbReference type="PANTHER" id="PTHR46732:SF8">
    <property type="entry name" value="ATP-DEPENDENT PROTEASE LA (LON) DOMAIN PROTEIN"/>
    <property type="match status" value="1"/>
</dbReference>
<gene>
    <name evidence="2" type="ORF">EHS15_14065</name>
</gene>
<name>A0A4R9LXU7_9LEPT</name>
<dbReference type="GO" id="GO:0008233">
    <property type="term" value="F:peptidase activity"/>
    <property type="evidence" value="ECO:0007669"/>
    <property type="project" value="UniProtKB-KW"/>
</dbReference>
<dbReference type="GO" id="GO:0006508">
    <property type="term" value="P:proteolysis"/>
    <property type="evidence" value="ECO:0007669"/>
    <property type="project" value="UniProtKB-KW"/>
</dbReference>
<proteinExistence type="predicted"/>
<evidence type="ECO:0000313" key="3">
    <source>
        <dbReference type="Proteomes" id="UP000298058"/>
    </source>
</evidence>
<feature type="domain" description="Lon N-terminal" evidence="1">
    <location>
        <begin position="6"/>
        <end position="199"/>
    </location>
</feature>
<dbReference type="PANTHER" id="PTHR46732">
    <property type="entry name" value="ATP-DEPENDENT PROTEASE LA (LON) DOMAIN PROTEIN"/>
    <property type="match status" value="1"/>
</dbReference>
<comment type="caution">
    <text evidence="2">The sequence shown here is derived from an EMBL/GenBank/DDBJ whole genome shotgun (WGS) entry which is preliminary data.</text>
</comment>
<keyword evidence="3" id="KW-1185">Reference proteome</keyword>
<dbReference type="InterPro" id="IPR003111">
    <property type="entry name" value="Lon_prtase_N"/>
</dbReference>
<organism evidence="2 3">
    <name type="scientific">Leptospira idonii</name>
    <dbReference type="NCBI Taxonomy" id="1193500"/>
    <lineage>
        <taxon>Bacteria</taxon>
        <taxon>Pseudomonadati</taxon>
        <taxon>Spirochaetota</taxon>
        <taxon>Spirochaetia</taxon>
        <taxon>Leptospirales</taxon>
        <taxon>Leptospiraceae</taxon>
        <taxon>Leptospira</taxon>
    </lineage>
</organism>
<dbReference type="AlphaFoldDB" id="A0A4R9LXU7"/>
<dbReference type="PROSITE" id="PS51787">
    <property type="entry name" value="LON_N"/>
    <property type="match status" value="1"/>
</dbReference>
<keyword evidence="2" id="KW-0645">Protease</keyword>
<dbReference type="Proteomes" id="UP000298058">
    <property type="component" value="Unassembled WGS sequence"/>
</dbReference>
<reference evidence="2" key="1">
    <citation type="journal article" date="2019" name="PLoS Negl. Trop. Dis.">
        <title>Revisiting the worldwide diversity of Leptospira species in the environment.</title>
        <authorList>
            <person name="Vincent A.T."/>
            <person name="Schiettekatte O."/>
            <person name="Bourhy P."/>
            <person name="Veyrier F.J."/>
            <person name="Picardeau M."/>
        </authorList>
    </citation>
    <scope>NUCLEOTIDE SEQUENCE [LARGE SCALE GENOMIC DNA]</scope>
    <source>
        <strain evidence="2">201300427</strain>
    </source>
</reference>
<dbReference type="Gene3D" id="1.20.58.1480">
    <property type="match status" value="1"/>
</dbReference>
<keyword evidence="2" id="KW-0378">Hydrolase</keyword>
<dbReference type="OrthoDB" id="25394at2"/>